<dbReference type="STRING" id="1280837.A0A316VK82"/>
<evidence type="ECO:0000256" key="1">
    <source>
        <dbReference type="ARBA" id="ARBA00004141"/>
    </source>
</evidence>
<comment type="subcellular location">
    <subcellularLocation>
        <location evidence="1">Membrane</location>
        <topology evidence="1">Multi-pass membrane protein</topology>
    </subcellularLocation>
</comment>
<feature type="transmembrane region" description="Helical" evidence="6">
    <location>
        <begin position="54"/>
        <end position="75"/>
    </location>
</feature>
<feature type="compositionally biased region" description="Polar residues" evidence="5">
    <location>
        <begin position="98"/>
        <end position="126"/>
    </location>
</feature>
<dbReference type="FunCoup" id="A0A316VK82">
    <property type="interactions" value="89"/>
</dbReference>
<dbReference type="EMBL" id="KZ819603">
    <property type="protein sequence ID" value="PWN35915.1"/>
    <property type="molecule type" value="Genomic_DNA"/>
</dbReference>
<evidence type="ECO:0000256" key="6">
    <source>
        <dbReference type="SAM" id="Phobius"/>
    </source>
</evidence>
<dbReference type="GO" id="GO:0000139">
    <property type="term" value="C:Golgi membrane"/>
    <property type="evidence" value="ECO:0007669"/>
    <property type="project" value="InterPro"/>
</dbReference>
<dbReference type="PANTHER" id="PTHR13146">
    <property type="match status" value="1"/>
</dbReference>
<dbReference type="OrthoDB" id="408493at2759"/>
<evidence type="ECO:0000256" key="2">
    <source>
        <dbReference type="ARBA" id="ARBA00022692"/>
    </source>
</evidence>
<keyword evidence="2 6" id="KW-0812">Transmembrane</keyword>
<feature type="non-terminal residue" evidence="7">
    <location>
        <position position="429"/>
    </location>
</feature>
<accession>A0A316VK82</accession>
<proteinExistence type="predicted"/>
<feature type="non-terminal residue" evidence="7">
    <location>
        <position position="1"/>
    </location>
</feature>
<organism evidence="7 8">
    <name type="scientific">Meira miltonrushii</name>
    <dbReference type="NCBI Taxonomy" id="1280837"/>
    <lineage>
        <taxon>Eukaryota</taxon>
        <taxon>Fungi</taxon>
        <taxon>Dikarya</taxon>
        <taxon>Basidiomycota</taxon>
        <taxon>Ustilaginomycotina</taxon>
        <taxon>Exobasidiomycetes</taxon>
        <taxon>Exobasidiales</taxon>
        <taxon>Brachybasidiaceae</taxon>
        <taxon>Meira</taxon>
    </lineage>
</organism>
<dbReference type="GO" id="GO:0015165">
    <property type="term" value="F:pyrimidine nucleotide-sugar transmembrane transporter activity"/>
    <property type="evidence" value="ECO:0007669"/>
    <property type="project" value="InterPro"/>
</dbReference>
<dbReference type="AlphaFoldDB" id="A0A316VK82"/>
<dbReference type="GeneID" id="37017494"/>
<dbReference type="PANTHER" id="PTHR13146:SF0">
    <property type="entry name" value="SOLUTE CARRIER FAMILY 35 MEMBER F6"/>
    <property type="match status" value="1"/>
</dbReference>
<feature type="region of interest" description="Disordered" evidence="5">
    <location>
        <begin position="91"/>
        <end position="128"/>
    </location>
</feature>
<feature type="transmembrane region" description="Helical" evidence="6">
    <location>
        <begin position="252"/>
        <end position="278"/>
    </location>
</feature>
<gene>
    <name evidence="7" type="ORF">FA14DRAFT_104563</name>
</gene>
<feature type="transmembrane region" description="Helical" evidence="6">
    <location>
        <begin position="377"/>
        <end position="395"/>
    </location>
</feature>
<dbReference type="PIRSF" id="PIRSF036436">
    <property type="entry name" value="UCP036436"/>
    <property type="match status" value="1"/>
</dbReference>
<feature type="transmembrane region" description="Helical" evidence="6">
    <location>
        <begin position="211"/>
        <end position="232"/>
    </location>
</feature>
<evidence type="ECO:0000313" key="8">
    <source>
        <dbReference type="Proteomes" id="UP000245771"/>
    </source>
</evidence>
<evidence type="ECO:0000256" key="4">
    <source>
        <dbReference type="ARBA" id="ARBA00023136"/>
    </source>
</evidence>
<name>A0A316VK82_9BASI</name>
<dbReference type="InterPro" id="IPR012404">
    <property type="entry name" value="UCP036436"/>
</dbReference>
<dbReference type="InterPro" id="IPR007271">
    <property type="entry name" value="Nuc_sug_transpt"/>
</dbReference>
<evidence type="ECO:0000256" key="5">
    <source>
        <dbReference type="SAM" id="MobiDB-lite"/>
    </source>
</evidence>
<dbReference type="RefSeq" id="XP_025356217.1">
    <property type="nucleotide sequence ID" value="XM_025495713.1"/>
</dbReference>
<keyword evidence="4 6" id="KW-0472">Membrane</keyword>
<dbReference type="SUPFAM" id="SSF103481">
    <property type="entry name" value="Multidrug resistance efflux transporter EmrE"/>
    <property type="match status" value="1"/>
</dbReference>
<evidence type="ECO:0000256" key="3">
    <source>
        <dbReference type="ARBA" id="ARBA00022989"/>
    </source>
</evidence>
<reference evidence="7 8" key="1">
    <citation type="journal article" date="2018" name="Mol. Biol. Evol.">
        <title>Broad Genomic Sampling Reveals a Smut Pathogenic Ancestry of the Fungal Clade Ustilaginomycotina.</title>
        <authorList>
            <person name="Kijpornyongpan T."/>
            <person name="Mondo S.J."/>
            <person name="Barry K."/>
            <person name="Sandor L."/>
            <person name="Lee J."/>
            <person name="Lipzen A."/>
            <person name="Pangilinan J."/>
            <person name="LaButti K."/>
            <person name="Hainaut M."/>
            <person name="Henrissat B."/>
            <person name="Grigoriev I.V."/>
            <person name="Spatafora J.W."/>
            <person name="Aime M.C."/>
        </authorList>
    </citation>
    <scope>NUCLEOTIDE SEQUENCE [LARGE SCALE GENOMIC DNA]</scope>
    <source>
        <strain evidence="7 8">MCA 3882</strain>
    </source>
</reference>
<evidence type="ECO:0008006" key="9">
    <source>
        <dbReference type="Google" id="ProtNLM"/>
    </source>
</evidence>
<dbReference type="Pfam" id="PF04142">
    <property type="entry name" value="Nuc_sug_transp"/>
    <property type="match status" value="1"/>
</dbReference>
<keyword evidence="3 6" id="KW-1133">Transmembrane helix</keyword>
<dbReference type="InterPro" id="IPR037185">
    <property type="entry name" value="EmrE-like"/>
</dbReference>
<dbReference type="Proteomes" id="UP000245771">
    <property type="component" value="Unassembled WGS sequence"/>
</dbReference>
<feature type="transmembrane region" description="Helical" evidence="6">
    <location>
        <begin position="290"/>
        <end position="316"/>
    </location>
</feature>
<keyword evidence="8" id="KW-1185">Reference proteome</keyword>
<feature type="transmembrane region" description="Helical" evidence="6">
    <location>
        <begin position="184"/>
        <end position="204"/>
    </location>
</feature>
<dbReference type="InParanoid" id="A0A316VK82"/>
<protein>
    <recommendedName>
        <fullName evidence="9">Integral membrane protein</fullName>
    </recommendedName>
</protein>
<feature type="transmembrane region" description="Helical" evidence="6">
    <location>
        <begin position="336"/>
        <end position="356"/>
    </location>
</feature>
<sequence>KNAVPILVAGMLTTGISNSLFNKYQDMQCVAHCDDPNPAKRIDFSQPVWQTATMFLGETLCLVPVFIMFLYHRFIKRARWTKMLKQGVEGSGTEYTPVRTSSPDGTPRNSLEQNASGNGDEQTQALLPTRLRRTRSEDVVPTADEEGGEEMTTAAASLFFMPALCDICGTTLMNVGLLFTPVSIYQMTRGALVLWVGIFSVIFLHRQLHLFQWLCLMLVMLGVSIVGLSGSVLNQDTSPSSLITSGKGDEELPQTVGALLGVLLILFAQLFTASQFVLEEKIMGRYSVEPLLAVGMEGIFGLVTTLAAQVALHFLYGRTPDGRGGYFDMSAGWHQIINTPIVFYTSFAIALSIALFNFFGLSVTRNVSATARSTIDTCRTLGIWVVSLSLGWEVFRPLSGGLQVIGFILLCYGTLVFNSVIKPPKFLRP</sequence>
<evidence type="ECO:0000313" key="7">
    <source>
        <dbReference type="EMBL" id="PWN35915.1"/>
    </source>
</evidence>
<feature type="transmembrane region" description="Helical" evidence="6">
    <location>
        <begin position="158"/>
        <end position="178"/>
    </location>
</feature>
<feature type="transmembrane region" description="Helical" evidence="6">
    <location>
        <begin position="401"/>
        <end position="421"/>
    </location>
</feature>